<evidence type="ECO:0000259" key="2">
    <source>
        <dbReference type="Pfam" id="PF24491"/>
    </source>
</evidence>
<dbReference type="PANTHER" id="PTHR46825">
    <property type="entry name" value="D-ALANYL-D-ALANINE-CARBOXYPEPTIDASE/ENDOPEPTIDASE AMPH"/>
    <property type="match status" value="1"/>
</dbReference>
<accession>A0A0K1JHK8</accession>
<dbReference type="InterPro" id="IPR050491">
    <property type="entry name" value="AmpC-like"/>
</dbReference>
<reference evidence="3 4" key="1">
    <citation type="submission" date="2015-03" db="EMBL/GenBank/DDBJ databases">
        <title>Luteipulveratus halotolerans sp. nov., a novel actinobacterium (Dermacoccaceae) from Sarawak, Malaysia.</title>
        <authorList>
            <person name="Juboi H."/>
            <person name="Basik A."/>
            <person name="Shamsul S.S."/>
            <person name="Arnold P."/>
            <person name="Schmitt E.K."/>
            <person name="Sanglier J.-J."/>
            <person name="Yeo T."/>
        </authorList>
    </citation>
    <scope>NUCLEOTIDE SEQUENCE [LARGE SCALE GENOMIC DNA]</scope>
    <source>
        <strain evidence="3 4">MN07-A0370</strain>
    </source>
</reference>
<proteinExistence type="predicted"/>
<sequence>MTASPAAPFLSDRLAKEQAQQRLPSITAALLRDGDVAWAGAVGTIDGRAGGETATPDTQYRIGSITKTLVAVEVMRLVADGSVRLTDPIGRHLPELADRLDGVTVLALLTQSSGLQAETTGSWWERSPGVSWDDLQPSIRLVHNPGRRFHYSNIGFAVLGRLIETTRGRGWFEVVRDEILDPLGMARTSYDAVAPSAPGLAVHSLADLIHHEPSQDTGAMAPAGQVWSTVGDLCRWAAFLHGGNDAVLPDDLRLSMHAPAVVYDAPGQPWVRAYGIGLDVFNRDGTHYIGHGGSMPGFQGVVRVDVETGDGIALLTNSTGGPGPTITWDLVDLLEEHDPRPVEAWHADPDAPASAGLVGHWHWGPRRFDLRSAPGGELVLTMNDGVGTWSRFVPQDDGTWLGQDDYWAGEVLRAHGPAERAAYLDLGSFRLTRDPYDPDSDIPGGVDGRGWHA</sequence>
<dbReference type="RefSeq" id="WP_052591252.1">
    <property type="nucleotide sequence ID" value="NZ_CP011112.1"/>
</dbReference>
<dbReference type="InterPro" id="IPR056008">
    <property type="entry name" value="DUF7586"/>
</dbReference>
<dbReference type="InterPro" id="IPR001466">
    <property type="entry name" value="Beta-lactam-related"/>
</dbReference>
<dbReference type="KEGG" id="lmoi:VV02_09725"/>
<evidence type="ECO:0000313" key="4">
    <source>
        <dbReference type="Proteomes" id="UP000066480"/>
    </source>
</evidence>
<dbReference type="OrthoDB" id="3863176at2"/>
<dbReference type="InterPro" id="IPR012338">
    <property type="entry name" value="Beta-lactam/transpept-like"/>
</dbReference>
<dbReference type="EMBL" id="CP011112">
    <property type="protein sequence ID" value="AKU16073.1"/>
    <property type="molecule type" value="Genomic_DNA"/>
</dbReference>
<gene>
    <name evidence="3" type="ORF">VV02_09725</name>
</gene>
<keyword evidence="4" id="KW-1185">Reference proteome</keyword>
<organism evidence="3 4">
    <name type="scientific">Luteipulveratus mongoliensis</name>
    <dbReference type="NCBI Taxonomy" id="571913"/>
    <lineage>
        <taxon>Bacteria</taxon>
        <taxon>Bacillati</taxon>
        <taxon>Actinomycetota</taxon>
        <taxon>Actinomycetes</taxon>
        <taxon>Micrococcales</taxon>
        <taxon>Dermacoccaceae</taxon>
        <taxon>Luteipulveratus</taxon>
    </lineage>
</organism>
<dbReference type="PANTHER" id="PTHR46825:SF7">
    <property type="entry name" value="D-ALANYL-D-ALANINE CARBOXYPEPTIDASE"/>
    <property type="match status" value="1"/>
</dbReference>
<evidence type="ECO:0000259" key="1">
    <source>
        <dbReference type="Pfam" id="PF00144"/>
    </source>
</evidence>
<protein>
    <submittedName>
        <fullName evidence="3">Uncharacterized protein</fullName>
    </submittedName>
</protein>
<feature type="domain" description="DUF7586" evidence="2">
    <location>
        <begin position="352"/>
        <end position="433"/>
    </location>
</feature>
<dbReference type="SUPFAM" id="SSF56601">
    <property type="entry name" value="beta-lactamase/transpeptidase-like"/>
    <property type="match status" value="1"/>
</dbReference>
<dbReference type="PATRIC" id="fig|571913.6.peg.1987"/>
<dbReference type="AlphaFoldDB" id="A0A0K1JHK8"/>
<evidence type="ECO:0000313" key="3">
    <source>
        <dbReference type="EMBL" id="AKU16073.1"/>
    </source>
</evidence>
<name>A0A0K1JHK8_9MICO</name>
<dbReference type="Pfam" id="PF00144">
    <property type="entry name" value="Beta-lactamase"/>
    <property type="match status" value="1"/>
</dbReference>
<dbReference type="STRING" id="571913.VV02_09725"/>
<dbReference type="Proteomes" id="UP000066480">
    <property type="component" value="Chromosome"/>
</dbReference>
<dbReference type="Gene3D" id="3.40.710.10">
    <property type="entry name" value="DD-peptidase/beta-lactamase superfamily"/>
    <property type="match status" value="1"/>
</dbReference>
<dbReference type="Pfam" id="PF24491">
    <property type="entry name" value="DUF7586"/>
    <property type="match status" value="1"/>
</dbReference>
<feature type="domain" description="Beta-lactamase-related" evidence="1">
    <location>
        <begin position="14"/>
        <end position="329"/>
    </location>
</feature>